<dbReference type="GO" id="GO:0000428">
    <property type="term" value="C:DNA-directed RNA polymerase complex"/>
    <property type="evidence" value="ECO:0007669"/>
    <property type="project" value="UniProtKB-KW"/>
</dbReference>
<keyword evidence="4" id="KW-1185">Reference proteome</keyword>
<feature type="compositionally biased region" description="Basic and acidic residues" evidence="1">
    <location>
        <begin position="1"/>
        <end position="15"/>
    </location>
</feature>
<organism evidence="3 4">
    <name type="scientific">Sporosarcina contaminans</name>
    <dbReference type="NCBI Taxonomy" id="633403"/>
    <lineage>
        <taxon>Bacteria</taxon>
        <taxon>Bacillati</taxon>
        <taxon>Bacillota</taxon>
        <taxon>Bacilli</taxon>
        <taxon>Bacillales</taxon>
        <taxon>Caryophanaceae</taxon>
        <taxon>Sporosarcina</taxon>
    </lineage>
</organism>
<feature type="compositionally biased region" description="Basic and acidic residues" evidence="1">
    <location>
        <begin position="27"/>
        <end position="42"/>
    </location>
</feature>
<feature type="transmembrane region" description="Helical" evidence="2">
    <location>
        <begin position="57"/>
        <end position="83"/>
    </location>
</feature>
<feature type="region of interest" description="Disordered" evidence="1">
    <location>
        <begin position="1"/>
        <end position="42"/>
    </location>
</feature>
<dbReference type="RefSeq" id="WP_336822792.1">
    <property type="nucleotide sequence ID" value="NZ_JBHTLT010000010.1"/>
</dbReference>
<gene>
    <name evidence="3" type="ORF">ACFQ38_01560</name>
</gene>
<dbReference type="Proteomes" id="UP001597231">
    <property type="component" value="Unassembled WGS sequence"/>
</dbReference>
<keyword evidence="2" id="KW-1133">Transmembrane helix</keyword>
<name>A0ABW3TU84_9BACL</name>
<protein>
    <submittedName>
        <fullName evidence="3">DNA-directed RNA polymerase subunit beta</fullName>
    </submittedName>
</protein>
<keyword evidence="2" id="KW-0472">Membrane</keyword>
<dbReference type="Pfam" id="PF11772">
    <property type="entry name" value="EpuA"/>
    <property type="match status" value="1"/>
</dbReference>
<evidence type="ECO:0000256" key="1">
    <source>
        <dbReference type="SAM" id="MobiDB-lite"/>
    </source>
</evidence>
<evidence type="ECO:0000313" key="3">
    <source>
        <dbReference type="EMBL" id="MFD1203819.1"/>
    </source>
</evidence>
<keyword evidence="2" id="KW-0812">Transmembrane</keyword>
<reference evidence="4" key="1">
    <citation type="journal article" date="2019" name="Int. J. Syst. Evol. Microbiol.">
        <title>The Global Catalogue of Microorganisms (GCM) 10K type strain sequencing project: providing services to taxonomists for standard genome sequencing and annotation.</title>
        <authorList>
            <consortium name="The Broad Institute Genomics Platform"/>
            <consortium name="The Broad Institute Genome Sequencing Center for Infectious Disease"/>
            <person name="Wu L."/>
            <person name="Ma J."/>
        </authorList>
    </citation>
    <scope>NUCLEOTIDE SEQUENCE [LARGE SCALE GENOMIC DNA]</scope>
    <source>
        <strain evidence="4">CCUG 53915</strain>
    </source>
</reference>
<comment type="caution">
    <text evidence="3">The sequence shown here is derived from an EMBL/GenBank/DDBJ whole genome shotgun (WGS) entry which is preliminary data.</text>
</comment>
<proteinExistence type="predicted"/>
<keyword evidence="3" id="KW-0804">Transcription</keyword>
<keyword evidence="3" id="KW-0240">DNA-directed RNA polymerase</keyword>
<dbReference type="EMBL" id="JBHTLT010000010">
    <property type="protein sequence ID" value="MFD1203819.1"/>
    <property type="molecule type" value="Genomic_DNA"/>
</dbReference>
<dbReference type="InterPro" id="IPR024596">
    <property type="entry name" value="RNApol_su_b/EpuA"/>
</dbReference>
<sequence length="109" mass="12296">MIDEKRNNPQREQNKQTDASTGVIASRAERNQKRKTAVEEASDTKKRIWVQIRLIPIWLRVLLVLLLLSTAAVVGAMIGYGYIGDGQPSDVLKKETWVHILDIINGKES</sequence>
<evidence type="ECO:0000256" key="2">
    <source>
        <dbReference type="SAM" id="Phobius"/>
    </source>
</evidence>
<evidence type="ECO:0000313" key="4">
    <source>
        <dbReference type="Proteomes" id="UP001597231"/>
    </source>
</evidence>
<accession>A0ABW3TU84</accession>